<dbReference type="GO" id="GO:0005975">
    <property type="term" value="P:carbohydrate metabolic process"/>
    <property type="evidence" value="ECO:0007669"/>
    <property type="project" value="InterPro"/>
</dbReference>
<evidence type="ECO:0000256" key="8">
    <source>
        <dbReference type="ARBA" id="ARBA00022723"/>
    </source>
</evidence>
<reference evidence="11 12" key="1">
    <citation type="journal article" date="2016" name="Int. J. Syst. Evol. Microbiol.">
        <title>Streptococcuspantholopis sp. nov., isolated from faeces of the Tibetan antelope (Pantholops hodgsonii).</title>
        <authorList>
            <person name="Bai X."/>
            <person name="Xiong Y."/>
            <person name="Lu S."/>
            <person name="Jin D."/>
            <person name="Lai X."/>
            <person name="Yang J."/>
            <person name="Niu L."/>
            <person name="Hu S."/>
            <person name="Meng X."/>
            <person name="Pu J."/>
            <person name="Ye C."/>
            <person name="Xu J."/>
        </authorList>
    </citation>
    <scope>NUCLEOTIDE SEQUENCE [LARGE SCALE GENOMIC DNA]</scope>
    <source>
        <strain evidence="11 12">TA 26</strain>
    </source>
</reference>
<dbReference type="CDD" id="cd00429">
    <property type="entry name" value="RPE"/>
    <property type="match status" value="1"/>
</dbReference>
<evidence type="ECO:0000256" key="10">
    <source>
        <dbReference type="NCBIfam" id="TIGR01163"/>
    </source>
</evidence>
<dbReference type="GO" id="GO:0005737">
    <property type="term" value="C:cytoplasm"/>
    <property type="evidence" value="ECO:0007669"/>
    <property type="project" value="UniProtKB-ARBA"/>
</dbReference>
<evidence type="ECO:0000256" key="5">
    <source>
        <dbReference type="ARBA" id="ARBA00001954"/>
    </source>
</evidence>
<dbReference type="EC" id="5.1.3.1" evidence="7 10"/>
<dbReference type="Proteomes" id="UP000077317">
    <property type="component" value="Chromosome"/>
</dbReference>
<evidence type="ECO:0000256" key="2">
    <source>
        <dbReference type="ARBA" id="ARBA00001936"/>
    </source>
</evidence>
<organism evidence="11 12">
    <name type="scientific">Streptococcus pantholopis</name>
    <dbReference type="NCBI Taxonomy" id="1811193"/>
    <lineage>
        <taxon>Bacteria</taxon>
        <taxon>Bacillati</taxon>
        <taxon>Bacillota</taxon>
        <taxon>Bacilli</taxon>
        <taxon>Lactobacillales</taxon>
        <taxon>Streptococcaceae</taxon>
        <taxon>Streptococcus</taxon>
    </lineage>
</organism>
<reference evidence="12" key="2">
    <citation type="submission" date="2016-03" db="EMBL/GenBank/DDBJ databases">
        <title>Streptococcus antelopensis sp. nov., isolated from the feces of the Tibetan antelope (Pantholops hodgsonii) in Hoh Xil National Nature Reserve, Qinghai, China.</title>
        <authorList>
            <person name="Bai X."/>
        </authorList>
    </citation>
    <scope>NUCLEOTIDE SEQUENCE [LARGE SCALE GENOMIC DNA]</scope>
    <source>
        <strain evidence="12">TA 26</strain>
    </source>
</reference>
<comment type="catalytic activity">
    <reaction evidence="1">
        <text>D-ribulose 5-phosphate = D-xylulose 5-phosphate</text>
        <dbReference type="Rhea" id="RHEA:13677"/>
        <dbReference type="ChEBI" id="CHEBI:57737"/>
        <dbReference type="ChEBI" id="CHEBI:58121"/>
        <dbReference type="EC" id="5.1.3.1"/>
    </reaction>
</comment>
<dbReference type="NCBIfam" id="TIGR01163">
    <property type="entry name" value="rpe"/>
    <property type="match status" value="1"/>
</dbReference>
<name>A0A172Q8S1_9STRE</name>
<comment type="similarity">
    <text evidence="6">Belongs to the ribulose-phosphate 3-epimerase family.</text>
</comment>
<dbReference type="SUPFAM" id="SSF51366">
    <property type="entry name" value="Ribulose-phoshate binding barrel"/>
    <property type="match status" value="1"/>
</dbReference>
<proteinExistence type="inferred from homology"/>
<dbReference type="STRING" id="1811193.A0O21_07685"/>
<dbReference type="GO" id="GO:0004750">
    <property type="term" value="F:D-ribulose-phosphate 3-epimerase activity"/>
    <property type="evidence" value="ECO:0007669"/>
    <property type="project" value="UniProtKB-UniRule"/>
</dbReference>
<dbReference type="EMBL" id="CP014699">
    <property type="protein sequence ID" value="AND79893.1"/>
    <property type="molecule type" value="Genomic_DNA"/>
</dbReference>
<comment type="cofactor">
    <cofactor evidence="3">
        <name>Co(2+)</name>
        <dbReference type="ChEBI" id="CHEBI:48828"/>
    </cofactor>
</comment>
<evidence type="ECO:0000256" key="1">
    <source>
        <dbReference type="ARBA" id="ARBA00001782"/>
    </source>
</evidence>
<comment type="cofactor">
    <cofactor evidence="2">
        <name>Mn(2+)</name>
        <dbReference type="ChEBI" id="CHEBI:29035"/>
    </cofactor>
</comment>
<keyword evidence="8" id="KW-0479">Metal-binding</keyword>
<dbReference type="InterPro" id="IPR013785">
    <property type="entry name" value="Aldolase_TIM"/>
</dbReference>
<dbReference type="Gene3D" id="3.20.20.70">
    <property type="entry name" value="Aldolase class I"/>
    <property type="match status" value="1"/>
</dbReference>
<comment type="cofactor">
    <cofactor evidence="4">
        <name>Zn(2+)</name>
        <dbReference type="ChEBI" id="CHEBI:29105"/>
    </cofactor>
</comment>
<dbReference type="GO" id="GO:0046872">
    <property type="term" value="F:metal ion binding"/>
    <property type="evidence" value="ECO:0007669"/>
    <property type="project" value="UniProtKB-KW"/>
</dbReference>
<keyword evidence="9" id="KW-0413">Isomerase</keyword>
<dbReference type="OrthoDB" id="1645589at2"/>
<evidence type="ECO:0000313" key="12">
    <source>
        <dbReference type="Proteomes" id="UP000077317"/>
    </source>
</evidence>
<evidence type="ECO:0000256" key="7">
    <source>
        <dbReference type="ARBA" id="ARBA00013188"/>
    </source>
</evidence>
<dbReference type="InterPro" id="IPR000056">
    <property type="entry name" value="Ribul_P_3_epim-like"/>
</dbReference>
<evidence type="ECO:0000313" key="11">
    <source>
        <dbReference type="EMBL" id="AND79893.1"/>
    </source>
</evidence>
<dbReference type="AlphaFoldDB" id="A0A172Q8S1"/>
<dbReference type="RefSeq" id="WP_067063857.1">
    <property type="nucleotide sequence ID" value="NZ_CP014699.1"/>
</dbReference>
<protein>
    <recommendedName>
        <fullName evidence="7 10">Ribulose-phosphate 3-epimerase</fullName>
        <ecNumber evidence="7 10">5.1.3.1</ecNumber>
    </recommendedName>
</protein>
<evidence type="ECO:0000256" key="4">
    <source>
        <dbReference type="ARBA" id="ARBA00001947"/>
    </source>
</evidence>
<dbReference type="KEGG" id="spat:A0O21_07685"/>
<evidence type="ECO:0000256" key="3">
    <source>
        <dbReference type="ARBA" id="ARBA00001941"/>
    </source>
</evidence>
<dbReference type="PANTHER" id="PTHR11749">
    <property type="entry name" value="RIBULOSE-5-PHOSPHATE-3-EPIMERASE"/>
    <property type="match status" value="1"/>
</dbReference>
<gene>
    <name evidence="11" type="ORF">A0O21_07685</name>
</gene>
<comment type="cofactor">
    <cofactor evidence="5">
        <name>Fe(2+)</name>
        <dbReference type="ChEBI" id="CHEBI:29033"/>
    </cofactor>
</comment>
<accession>A0A172Q8S1</accession>
<dbReference type="Pfam" id="PF00834">
    <property type="entry name" value="Ribul_P_3_epim"/>
    <property type="match status" value="1"/>
</dbReference>
<dbReference type="InterPro" id="IPR026019">
    <property type="entry name" value="Ribul_P_3_epim"/>
</dbReference>
<dbReference type="NCBIfam" id="NF004076">
    <property type="entry name" value="PRK05581.1-4"/>
    <property type="match status" value="1"/>
</dbReference>
<sequence>MTMLLCPSMMCADFANLEQETRELEEAGFDIFHMDIMDGDFVPNFGMGLQDFELIRKTTNRLVDVHLMIQNPGKYVDKFADLGADIIYVHVEADQQITRTLEEICRKGKKAGIAVNPGTSVETIKVLLPLVDYIMVMTVNPGFAGQKYLDFVDEKIDHLLRLADNYHYKVMVDGAISPERIRVLSSKGVTGFVLGTSALFGQDKSYLEIEKELRRLSK</sequence>
<dbReference type="InterPro" id="IPR011060">
    <property type="entry name" value="RibuloseP-bd_barrel"/>
</dbReference>
<evidence type="ECO:0000256" key="6">
    <source>
        <dbReference type="ARBA" id="ARBA00009541"/>
    </source>
</evidence>
<keyword evidence="12" id="KW-1185">Reference proteome</keyword>
<dbReference type="FunFam" id="3.20.20.70:FF:000004">
    <property type="entry name" value="Ribulose-phosphate 3-epimerase"/>
    <property type="match status" value="1"/>
</dbReference>
<evidence type="ECO:0000256" key="9">
    <source>
        <dbReference type="ARBA" id="ARBA00023235"/>
    </source>
</evidence>
<dbReference type="GO" id="GO:0006098">
    <property type="term" value="P:pentose-phosphate shunt"/>
    <property type="evidence" value="ECO:0007669"/>
    <property type="project" value="UniProtKB-UniRule"/>
</dbReference>